<dbReference type="OrthoDB" id="10506805at2759"/>
<sequence length="115" mass="12929">MLLWLIFCVVEEKKSEPAKETTETVETKDETTVGDVVDVKKGMTVTNMRRQQSGHVLQHTATDVLVKYDDGKTEWTEIEDLQKMVVDAVKEKDKLPEVTFEGAGDNKGLCSCGFF</sequence>
<dbReference type="EMBL" id="CAMXCT030001640">
    <property type="protein sequence ID" value="CAL4779167.1"/>
    <property type="molecule type" value="Genomic_DNA"/>
</dbReference>
<reference evidence="2" key="2">
    <citation type="submission" date="2024-04" db="EMBL/GenBank/DDBJ databases">
        <authorList>
            <person name="Chen Y."/>
            <person name="Shah S."/>
            <person name="Dougan E. K."/>
            <person name="Thang M."/>
            <person name="Chan C."/>
        </authorList>
    </citation>
    <scope>NUCLEOTIDE SEQUENCE [LARGE SCALE GENOMIC DNA]</scope>
</reference>
<dbReference type="EMBL" id="CAMXCT010001640">
    <property type="protein sequence ID" value="CAI3991855.1"/>
    <property type="molecule type" value="Genomic_DNA"/>
</dbReference>
<dbReference type="AlphaFoldDB" id="A0A9P1CI11"/>
<comment type="caution">
    <text evidence="1">The sequence shown here is derived from an EMBL/GenBank/DDBJ whole genome shotgun (WGS) entry which is preliminary data.</text>
</comment>
<name>A0A9P1CI11_9DINO</name>
<reference evidence="1" key="1">
    <citation type="submission" date="2022-10" db="EMBL/GenBank/DDBJ databases">
        <authorList>
            <person name="Chen Y."/>
            <person name="Dougan E. K."/>
            <person name="Chan C."/>
            <person name="Rhodes N."/>
            <person name="Thang M."/>
        </authorList>
    </citation>
    <scope>NUCLEOTIDE SEQUENCE</scope>
</reference>
<gene>
    <name evidence="1" type="ORF">C1SCF055_LOCUS18724</name>
</gene>
<accession>A0A9P1CI11</accession>
<evidence type="ECO:0000313" key="3">
    <source>
        <dbReference type="Proteomes" id="UP001152797"/>
    </source>
</evidence>
<organism evidence="1">
    <name type="scientific">Cladocopium goreaui</name>
    <dbReference type="NCBI Taxonomy" id="2562237"/>
    <lineage>
        <taxon>Eukaryota</taxon>
        <taxon>Sar</taxon>
        <taxon>Alveolata</taxon>
        <taxon>Dinophyceae</taxon>
        <taxon>Suessiales</taxon>
        <taxon>Symbiodiniaceae</taxon>
        <taxon>Cladocopium</taxon>
    </lineage>
</organism>
<evidence type="ECO:0000313" key="1">
    <source>
        <dbReference type="EMBL" id="CAI3991855.1"/>
    </source>
</evidence>
<protein>
    <submittedName>
        <fullName evidence="1">Uncharacterized protein</fullName>
    </submittedName>
</protein>
<dbReference type="EMBL" id="CAMXCT020001640">
    <property type="protein sequence ID" value="CAL1145230.1"/>
    <property type="molecule type" value="Genomic_DNA"/>
</dbReference>
<keyword evidence="3" id="KW-1185">Reference proteome</keyword>
<proteinExistence type="predicted"/>
<evidence type="ECO:0000313" key="2">
    <source>
        <dbReference type="EMBL" id="CAL1145230.1"/>
    </source>
</evidence>
<dbReference type="Proteomes" id="UP001152797">
    <property type="component" value="Unassembled WGS sequence"/>
</dbReference>